<evidence type="ECO:0000256" key="2">
    <source>
        <dbReference type="ARBA" id="ARBA00009594"/>
    </source>
</evidence>
<dbReference type="OrthoDB" id="306304at2759"/>
<dbReference type="Proteomes" id="UP000030680">
    <property type="component" value="Unassembled WGS sequence"/>
</dbReference>
<dbReference type="EMBL" id="KB454522">
    <property type="protein sequence ID" value="EME28221.1"/>
    <property type="molecule type" value="Genomic_DNA"/>
</dbReference>
<reference evidence="11" key="1">
    <citation type="journal article" date="2013" name="Science">
        <title>Gene transfer from bacteria and archaea facilitated evolution of an extremophilic eukaryote.</title>
        <authorList>
            <person name="Schonknecht G."/>
            <person name="Chen W.H."/>
            <person name="Ternes C.M."/>
            <person name="Barbier G.G."/>
            <person name="Shrestha R.P."/>
            <person name="Stanke M."/>
            <person name="Brautigam A."/>
            <person name="Baker B.J."/>
            <person name="Banfield J.F."/>
            <person name="Garavito R.M."/>
            <person name="Carr K."/>
            <person name="Wilkerson C."/>
            <person name="Rensing S.A."/>
            <person name="Gagneul D."/>
            <person name="Dickenson N.E."/>
            <person name="Oesterhelt C."/>
            <person name="Lercher M.J."/>
            <person name="Weber A.P."/>
        </authorList>
    </citation>
    <scope>NUCLEOTIDE SEQUENCE [LARGE SCALE GENOMIC DNA]</scope>
    <source>
        <strain evidence="11">074W</strain>
    </source>
</reference>
<dbReference type="InterPro" id="IPR052070">
    <property type="entry name" value="ESCRT-I_UEV_domain"/>
</dbReference>
<dbReference type="AlphaFoldDB" id="M2VY38"/>
<dbReference type="Gramene" id="EME28221">
    <property type="protein sequence ID" value="EME28221"/>
    <property type="gene ID" value="Gasu_42250"/>
</dbReference>
<name>M2VY38_GALSU</name>
<feature type="domain" description="SB" evidence="8">
    <location>
        <begin position="334"/>
        <end position="397"/>
    </location>
</feature>
<evidence type="ECO:0000256" key="3">
    <source>
        <dbReference type="ARBA" id="ARBA00022448"/>
    </source>
</evidence>
<dbReference type="GO" id="GO:0008333">
    <property type="term" value="P:endosome to lysosome transport"/>
    <property type="evidence" value="ECO:0007669"/>
    <property type="project" value="TreeGrafter"/>
</dbReference>
<comment type="similarity">
    <text evidence="2">Belongs to the ubiquitin-conjugating enzyme family. UEV subfamily.</text>
</comment>
<evidence type="ECO:0000256" key="1">
    <source>
        <dbReference type="ARBA" id="ARBA00004177"/>
    </source>
</evidence>
<dbReference type="KEGG" id="gsl:Gasu_42250"/>
<dbReference type="InterPro" id="IPR017916">
    <property type="entry name" value="SB_dom"/>
</dbReference>
<dbReference type="PANTHER" id="PTHR23306">
    <property type="entry name" value="TUMOR SUSCEPTIBILITY GENE 101 PROTEIN-RELATED"/>
    <property type="match status" value="1"/>
</dbReference>
<dbReference type="OMA" id="YMNFPQP"/>
<dbReference type="Gene3D" id="3.10.110.10">
    <property type="entry name" value="Ubiquitin Conjugating Enzyme"/>
    <property type="match status" value="1"/>
</dbReference>
<dbReference type="RefSeq" id="XP_005704741.1">
    <property type="nucleotide sequence ID" value="XM_005704684.1"/>
</dbReference>
<evidence type="ECO:0000259" key="8">
    <source>
        <dbReference type="PROSITE" id="PS51312"/>
    </source>
</evidence>
<protein>
    <submittedName>
        <fullName evidence="10">ESCRT-I complex subunit TSG11</fullName>
    </submittedName>
</protein>
<accession>M2VY38</accession>
<dbReference type="CDD" id="cd11685">
    <property type="entry name" value="UEV_TSG101-like"/>
    <property type="match status" value="1"/>
</dbReference>
<dbReference type="SUPFAM" id="SSF54495">
    <property type="entry name" value="UBC-like"/>
    <property type="match status" value="1"/>
</dbReference>
<dbReference type="InterPro" id="IPR016135">
    <property type="entry name" value="UBQ-conjugating_enzyme/RWD"/>
</dbReference>
<proteinExistence type="inferred from homology"/>
<dbReference type="PROSITE" id="PS51322">
    <property type="entry name" value="UEV"/>
    <property type="match status" value="1"/>
</dbReference>
<dbReference type="Gene3D" id="6.10.140.820">
    <property type="match status" value="1"/>
</dbReference>
<keyword evidence="4" id="KW-0967">Endosome</keyword>
<dbReference type="InterPro" id="IPR037202">
    <property type="entry name" value="ESCRT_assembly_dom"/>
</dbReference>
<keyword evidence="5 7" id="KW-0653">Protein transport</keyword>
<dbReference type="SUPFAM" id="SSF140111">
    <property type="entry name" value="Endosomal sorting complex assembly domain"/>
    <property type="match status" value="1"/>
</dbReference>
<dbReference type="GeneID" id="17087077"/>
<dbReference type="PANTHER" id="PTHR23306:SF3">
    <property type="entry name" value="TUMOR SUPPRESSOR PROTEIN 101"/>
    <property type="match status" value="1"/>
</dbReference>
<dbReference type="GO" id="GO:0015031">
    <property type="term" value="P:protein transport"/>
    <property type="evidence" value="ECO:0007669"/>
    <property type="project" value="UniProtKB-UniRule"/>
</dbReference>
<dbReference type="Pfam" id="PF05743">
    <property type="entry name" value="UEV"/>
    <property type="match status" value="1"/>
</dbReference>
<dbReference type="STRING" id="130081.M2VY38"/>
<keyword evidence="6" id="KW-0175">Coiled coil</keyword>
<feature type="domain" description="UEV" evidence="9">
    <location>
        <begin position="1"/>
        <end position="146"/>
    </location>
</feature>
<dbReference type="GO" id="GO:0000813">
    <property type="term" value="C:ESCRT I complex"/>
    <property type="evidence" value="ECO:0007669"/>
    <property type="project" value="TreeGrafter"/>
</dbReference>
<evidence type="ECO:0000313" key="10">
    <source>
        <dbReference type="EMBL" id="EME28221.1"/>
    </source>
</evidence>
<organism evidence="10 11">
    <name type="scientific">Galdieria sulphuraria</name>
    <name type="common">Red alga</name>
    <dbReference type="NCBI Taxonomy" id="130081"/>
    <lineage>
        <taxon>Eukaryota</taxon>
        <taxon>Rhodophyta</taxon>
        <taxon>Bangiophyceae</taxon>
        <taxon>Galdieriales</taxon>
        <taxon>Galdieriaceae</taxon>
        <taxon>Galdieria</taxon>
    </lineage>
</organism>
<comment type="subcellular location">
    <subcellularLocation>
        <location evidence="1">Endosome</location>
    </subcellularLocation>
</comment>
<dbReference type="InterPro" id="IPR008883">
    <property type="entry name" value="UEV_N"/>
</dbReference>
<evidence type="ECO:0000259" key="9">
    <source>
        <dbReference type="PROSITE" id="PS51322"/>
    </source>
</evidence>
<dbReference type="eggNOG" id="KOG2391">
    <property type="taxonomic scope" value="Eukaryota"/>
</dbReference>
<evidence type="ECO:0000313" key="11">
    <source>
        <dbReference type="Proteomes" id="UP000030680"/>
    </source>
</evidence>
<sequence>MMDNLGFFQGLAQNGYDNFAIQRLQAELTEIKQKGKKLGFTIGFHPIFKHKMCCLEGVVIIVYKERPYNIPVSIWIPAGYPRYPPQVHVVPTSSMILKQGHKYMDPQGVVHHEVLNRWNPQMYGLSTIIQVLEVIFSQEPPVFAKRAEQMPKVSPINQSVSHIKSDVGDDNEQNFQVAASRSQKKSSLKSMVRSKYAGPVASNIPAQLAAPNLHASYQHYPTSPWNTNSMTLTPEELKRRELVEKASERIRVFLATYVQQSRTEIAHLLEQRNQCLAASESIDAEMTSATQEQEETEMEYEQVQTVYDDLSQWLEKEKPRLTEMNLDSFVIFPTKILNKIEKMRAMNAAYQDALCLLDEALQEEVISLEQFLKEVRKISKEQYQLRSVLKELTSNTK</sequence>
<keyword evidence="11" id="KW-1185">Reference proteome</keyword>
<keyword evidence="3 7" id="KW-0813">Transport</keyword>
<gene>
    <name evidence="10" type="ORF">Gasu_42250</name>
</gene>
<evidence type="ECO:0000256" key="7">
    <source>
        <dbReference type="PROSITE-ProRule" id="PRU00644"/>
    </source>
</evidence>
<dbReference type="PROSITE" id="PS51312">
    <property type="entry name" value="SB"/>
    <property type="match status" value="1"/>
</dbReference>
<evidence type="ECO:0000256" key="6">
    <source>
        <dbReference type="ARBA" id="ARBA00023054"/>
    </source>
</evidence>
<dbReference type="GO" id="GO:0043130">
    <property type="term" value="F:ubiquitin binding"/>
    <property type="evidence" value="ECO:0007669"/>
    <property type="project" value="TreeGrafter"/>
</dbReference>
<evidence type="ECO:0000256" key="5">
    <source>
        <dbReference type="ARBA" id="ARBA00022927"/>
    </source>
</evidence>
<evidence type="ECO:0000256" key="4">
    <source>
        <dbReference type="ARBA" id="ARBA00022753"/>
    </source>
</evidence>
<dbReference type="Pfam" id="PF09454">
    <property type="entry name" value="Vps23_core"/>
    <property type="match status" value="1"/>
</dbReference>